<proteinExistence type="predicted"/>
<evidence type="ECO:0000313" key="1">
    <source>
        <dbReference type="EMBL" id="MBB2159755.1"/>
    </source>
</evidence>
<dbReference type="AlphaFoldDB" id="A0A7W4IBF4"/>
<sequence length="130" mass="13590">MSARMQVTLSEDRQTATLAFLDGSGVEGAIALTLAQLSELIASLGTVRGAMVETLPPPPIEGVPVVPVLRTNWAVQPEALSEGSLIAFQHPAYGPVGLALAPDDVRRVVQALTRHQAMMHSGKGKTGLPS</sequence>
<dbReference type="Proteomes" id="UP000589085">
    <property type="component" value="Unassembled WGS sequence"/>
</dbReference>
<evidence type="ECO:0000313" key="2">
    <source>
        <dbReference type="Proteomes" id="UP000589085"/>
    </source>
</evidence>
<accession>A0A7W4IBF4</accession>
<gene>
    <name evidence="1" type="ORF">HLH48_06140</name>
</gene>
<reference evidence="1 2" key="1">
    <citation type="submission" date="2020-04" db="EMBL/GenBank/DDBJ databases">
        <title>Description of novel Gluconacetobacter.</title>
        <authorList>
            <person name="Sombolestani A."/>
        </authorList>
    </citation>
    <scope>NUCLEOTIDE SEQUENCE [LARGE SCALE GENOMIC DNA]</scope>
    <source>
        <strain evidence="1 2">LMG 19747</strain>
    </source>
</reference>
<dbReference type="RefSeq" id="WP_182996624.1">
    <property type="nucleotide sequence ID" value="NZ_JABEQJ010000006.1"/>
</dbReference>
<comment type="caution">
    <text evidence="1">The sequence shown here is derived from an EMBL/GenBank/DDBJ whole genome shotgun (WGS) entry which is preliminary data.</text>
</comment>
<dbReference type="EMBL" id="JABEQJ010000006">
    <property type="protein sequence ID" value="MBB2159755.1"/>
    <property type="molecule type" value="Genomic_DNA"/>
</dbReference>
<organism evidence="1 2">
    <name type="scientific">Gluconacetobacter sacchari</name>
    <dbReference type="NCBI Taxonomy" id="92759"/>
    <lineage>
        <taxon>Bacteria</taxon>
        <taxon>Pseudomonadati</taxon>
        <taxon>Pseudomonadota</taxon>
        <taxon>Alphaproteobacteria</taxon>
        <taxon>Acetobacterales</taxon>
        <taxon>Acetobacteraceae</taxon>
        <taxon>Gluconacetobacter</taxon>
    </lineage>
</organism>
<protein>
    <submittedName>
        <fullName evidence="1">Uncharacterized protein</fullName>
    </submittedName>
</protein>
<name>A0A7W4IBF4_9PROT</name>